<dbReference type="InterPro" id="IPR006568">
    <property type="entry name" value="PSP_pro-rich"/>
</dbReference>
<dbReference type="InterPro" id="IPR007180">
    <property type="entry name" value="DUF382"/>
</dbReference>
<dbReference type="ExpressionAtlas" id="B9H264">
    <property type="expression patterns" value="baseline and differential"/>
</dbReference>
<dbReference type="SMART" id="SM00581">
    <property type="entry name" value="PSP"/>
    <property type="match status" value="1"/>
</dbReference>
<dbReference type="STRING" id="3694.B9H264"/>
<dbReference type="FunCoup" id="B9H264">
    <property type="interactions" value="5280"/>
</dbReference>
<reference evidence="3 4" key="1">
    <citation type="journal article" date="2006" name="Science">
        <title>The genome of black cottonwood, Populus trichocarpa (Torr. &amp; Gray).</title>
        <authorList>
            <person name="Tuskan G.A."/>
            <person name="Difazio S."/>
            <person name="Jansson S."/>
            <person name="Bohlmann J."/>
            <person name="Grigoriev I."/>
            <person name="Hellsten U."/>
            <person name="Putnam N."/>
            <person name="Ralph S."/>
            <person name="Rombauts S."/>
            <person name="Salamov A."/>
            <person name="Schein J."/>
            <person name="Sterck L."/>
            <person name="Aerts A."/>
            <person name="Bhalerao R.R."/>
            <person name="Bhalerao R.P."/>
            <person name="Blaudez D."/>
            <person name="Boerjan W."/>
            <person name="Brun A."/>
            <person name="Brunner A."/>
            <person name="Busov V."/>
            <person name="Campbell M."/>
            <person name="Carlson J."/>
            <person name="Chalot M."/>
            <person name="Chapman J."/>
            <person name="Chen G.L."/>
            <person name="Cooper D."/>
            <person name="Coutinho P.M."/>
            <person name="Couturier J."/>
            <person name="Covert S."/>
            <person name="Cronk Q."/>
            <person name="Cunningham R."/>
            <person name="Davis J."/>
            <person name="Degroeve S."/>
            <person name="Dejardin A."/>
            <person name="Depamphilis C."/>
            <person name="Detter J."/>
            <person name="Dirks B."/>
            <person name="Dubchak I."/>
            <person name="Duplessis S."/>
            <person name="Ehlting J."/>
            <person name="Ellis B."/>
            <person name="Gendler K."/>
            <person name="Goodstein D."/>
            <person name="Gribskov M."/>
            <person name="Grimwood J."/>
            <person name="Groover A."/>
            <person name="Gunter L."/>
            <person name="Hamberger B."/>
            <person name="Heinze B."/>
            <person name="Helariutta Y."/>
            <person name="Henrissat B."/>
            <person name="Holligan D."/>
            <person name="Holt R."/>
            <person name="Huang W."/>
            <person name="Islam-Faridi N."/>
            <person name="Jones S."/>
            <person name="Jones-Rhoades M."/>
            <person name="Jorgensen R."/>
            <person name="Joshi C."/>
            <person name="Kangasjarvi J."/>
            <person name="Karlsson J."/>
            <person name="Kelleher C."/>
            <person name="Kirkpatrick R."/>
            <person name="Kirst M."/>
            <person name="Kohler A."/>
            <person name="Kalluri U."/>
            <person name="Larimer F."/>
            <person name="Leebens-Mack J."/>
            <person name="Leple J.C."/>
            <person name="Locascio P."/>
            <person name="Lou Y."/>
            <person name="Lucas S."/>
            <person name="Martin F."/>
            <person name="Montanini B."/>
            <person name="Napoli C."/>
            <person name="Nelson D.R."/>
            <person name="Nelson C."/>
            <person name="Nieminen K."/>
            <person name="Nilsson O."/>
            <person name="Pereda V."/>
            <person name="Peter G."/>
            <person name="Philippe R."/>
            <person name="Pilate G."/>
            <person name="Poliakov A."/>
            <person name="Razumovskaya J."/>
            <person name="Richardson P."/>
            <person name="Rinaldi C."/>
            <person name="Ritland K."/>
            <person name="Rouze P."/>
            <person name="Ryaboy D."/>
            <person name="Schmutz J."/>
            <person name="Schrader J."/>
            <person name="Segerman B."/>
            <person name="Shin H."/>
            <person name="Siddiqui A."/>
            <person name="Sterky F."/>
            <person name="Terry A."/>
            <person name="Tsai C.J."/>
            <person name="Uberbacher E."/>
            <person name="Unneberg P."/>
            <person name="Vahala J."/>
            <person name="Wall K."/>
            <person name="Wessler S."/>
            <person name="Yang G."/>
            <person name="Yin T."/>
            <person name="Douglas C."/>
            <person name="Marra M."/>
            <person name="Sandberg G."/>
            <person name="Van de Peer Y."/>
            <person name="Rokhsar D."/>
        </authorList>
    </citation>
    <scope>NUCLEOTIDE SEQUENCE [LARGE SCALE GENOMIC DNA]</scope>
    <source>
        <strain evidence="4">cv. Nisqually</strain>
    </source>
</reference>
<dbReference type="AlphaFoldDB" id="B9H264"/>
<dbReference type="GO" id="GO:0005684">
    <property type="term" value="C:U2-type spliceosomal complex"/>
    <property type="evidence" value="ECO:0000318"/>
    <property type="project" value="GO_Central"/>
</dbReference>
<feature type="compositionally biased region" description="Acidic residues" evidence="1">
    <location>
        <begin position="408"/>
        <end position="436"/>
    </location>
</feature>
<feature type="compositionally biased region" description="Basic residues" evidence="1">
    <location>
        <begin position="27"/>
        <end position="45"/>
    </location>
</feature>
<dbReference type="Pfam" id="PF04037">
    <property type="entry name" value="DUF382"/>
    <property type="match status" value="1"/>
</dbReference>
<feature type="domain" description="PSP proline-rich" evidence="2">
    <location>
        <begin position="303"/>
        <end position="356"/>
    </location>
</feature>
<evidence type="ECO:0000313" key="4">
    <source>
        <dbReference type="Proteomes" id="UP000006729"/>
    </source>
</evidence>
<feature type="compositionally biased region" description="Polar residues" evidence="1">
    <location>
        <begin position="440"/>
        <end position="450"/>
    </location>
</feature>
<feature type="region of interest" description="Disordered" evidence="1">
    <location>
        <begin position="534"/>
        <end position="585"/>
    </location>
</feature>
<dbReference type="GO" id="GO:0071013">
    <property type="term" value="C:catalytic step 2 spliceosome"/>
    <property type="evidence" value="ECO:0000318"/>
    <property type="project" value="GO_Central"/>
</dbReference>
<dbReference type="eggNOG" id="KOG2330">
    <property type="taxonomic scope" value="Eukaryota"/>
</dbReference>
<feature type="region of interest" description="Disordered" evidence="1">
    <location>
        <begin position="391"/>
        <end position="471"/>
    </location>
</feature>
<proteinExistence type="predicted"/>
<dbReference type="PANTHER" id="PTHR12785">
    <property type="entry name" value="SPLICING FACTOR 3B"/>
    <property type="match status" value="1"/>
</dbReference>
<feature type="region of interest" description="Disordered" evidence="1">
    <location>
        <begin position="113"/>
        <end position="158"/>
    </location>
</feature>
<dbReference type="HOGENOM" id="CLU_014435_1_1_1"/>
<dbReference type="KEGG" id="pop:7490813"/>
<keyword evidence="4" id="KW-1185">Reference proteome</keyword>
<dbReference type="Gramene" id="Potri.004G039000.1.v4.1">
    <property type="protein sequence ID" value="Potri.004G039000.1.v4.1"/>
    <property type="gene ID" value="Potri.004G039000.v4.1"/>
</dbReference>
<dbReference type="OrthoDB" id="10260794at2759"/>
<feature type="compositionally biased region" description="Basic and acidic residues" evidence="1">
    <location>
        <begin position="116"/>
        <end position="135"/>
    </location>
</feature>
<dbReference type="InterPro" id="IPR052584">
    <property type="entry name" value="U2_snRNP_Complex_Component"/>
</dbReference>
<dbReference type="Pfam" id="PF04046">
    <property type="entry name" value="PSP"/>
    <property type="match status" value="1"/>
</dbReference>
<feature type="region of interest" description="Disordered" evidence="1">
    <location>
        <begin position="1"/>
        <end position="82"/>
    </location>
</feature>
<dbReference type="GO" id="GO:0005686">
    <property type="term" value="C:U2 snRNP"/>
    <property type="evidence" value="ECO:0000318"/>
    <property type="project" value="GO_Central"/>
</dbReference>
<dbReference type="GO" id="GO:0000398">
    <property type="term" value="P:mRNA splicing, via spliceosome"/>
    <property type="evidence" value="ECO:0000318"/>
    <property type="project" value="GO_Central"/>
</dbReference>
<dbReference type="GO" id="GO:0071011">
    <property type="term" value="C:precatalytic spliceosome"/>
    <property type="evidence" value="ECO:0000318"/>
    <property type="project" value="GO_Central"/>
</dbReference>
<dbReference type="InParanoid" id="B9H264"/>
<accession>B9H264</accession>
<gene>
    <name evidence="3" type="ORF">POPTR_004G039000</name>
</gene>
<feature type="compositionally biased region" description="Basic residues" evidence="1">
    <location>
        <begin position="566"/>
        <end position="585"/>
    </location>
</feature>
<name>B9H264_POPTR</name>
<evidence type="ECO:0000259" key="2">
    <source>
        <dbReference type="SMART" id="SM00581"/>
    </source>
</evidence>
<dbReference type="EMBL" id="CM009293">
    <property type="protein sequence ID" value="PNT39452.1"/>
    <property type="molecule type" value="Genomic_DNA"/>
</dbReference>
<evidence type="ECO:0000313" key="3">
    <source>
        <dbReference type="EMBL" id="PNT39452.1"/>
    </source>
</evidence>
<evidence type="ECO:0000256" key="1">
    <source>
        <dbReference type="SAM" id="MobiDB-lite"/>
    </source>
</evidence>
<dbReference type="Proteomes" id="UP000006729">
    <property type="component" value="Chromosome 4"/>
</dbReference>
<dbReference type="PANTHER" id="PTHR12785:SF6">
    <property type="entry name" value="SPLICING FACTOR 3B SUBUNIT 2"/>
    <property type="match status" value="1"/>
</dbReference>
<feature type="compositionally biased region" description="Basic and acidic residues" evidence="1">
    <location>
        <begin position="539"/>
        <end position="556"/>
    </location>
</feature>
<organism evidence="3 4">
    <name type="scientific">Populus trichocarpa</name>
    <name type="common">Western balsam poplar</name>
    <name type="synonym">Populus balsamifera subsp. trichocarpa</name>
    <dbReference type="NCBI Taxonomy" id="3694"/>
    <lineage>
        <taxon>Eukaryota</taxon>
        <taxon>Viridiplantae</taxon>
        <taxon>Streptophyta</taxon>
        <taxon>Embryophyta</taxon>
        <taxon>Tracheophyta</taxon>
        <taxon>Spermatophyta</taxon>
        <taxon>Magnoliopsida</taxon>
        <taxon>eudicotyledons</taxon>
        <taxon>Gunneridae</taxon>
        <taxon>Pentapetalae</taxon>
        <taxon>rosids</taxon>
        <taxon>fabids</taxon>
        <taxon>Malpighiales</taxon>
        <taxon>Salicaceae</taxon>
        <taxon>Saliceae</taxon>
        <taxon>Populus</taxon>
    </lineage>
</organism>
<sequence>MTVETLPYQNGVVSNGDLASANPNSTKKSKVNERRRRRRKQKKNKSQVTDASANGYDSDTANDDGDDAKENADPQQVVDQVVIEYVPEKAELEDGMDEFRNIFEKFNLLQSAGSEENDKKDESVQNAEAKKKADSDSDDEEQENEQKEKGVSNKKKKLQRRMKIANLKQICSRPDVVEVWDATSADPKLLVFLKSYRNTVPVPRHWCQKRKFLQGKRGIEKQPFQLPDFIAATGIEKIRQAYIEKEDSKKLKQKQRERMQPKMGKMDIDYQVLHDAFFKYQTKPKLTTLGDLYHEGKEFEVKLREMKPGSLSQELKESLGMPEGAPPPWLINMQRYGPPPSYPHLKIPGLNAPIPPGASFGYHAGGWGKPPVDEYGRPLYGDVFGVQIQDQPNYEEEPVDKTKHWGDLEEEEEEEEEEEDEEEEEEEQLDEEELEDGAQSVDSLSSTPTGVETPDVIDLRKQQRKEPERPLYQVLEEKQEKIAAGTLLGTTHTYVVNTGTQDKAAGKRVDLLRGQKTDRVDVTLLPEELEVMDNVLPSKYEEAREEEKLRSQREDFSDMVAENEKKRKRKMQDKDGKSKKKDFKF</sequence>
<feature type="compositionally biased region" description="Basic and acidic residues" evidence="1">
    <location>
        <begin position="457"/>
        <end position="471"/>
    </location>
</feature>
<protein>
    <recommendedName>
        <fullName evidence="2">PSP proline-rich domain-containing protein</fullName>
    </recommendedName>
</protein>
<dbReference type="OMA" id="MASTHTY"/>